<protein>
    <recommendedName>
        <fullName evidence="3">RNI-like protein</fullName>
    </recommendedName>
</protein>
<dbReference type="SUPFAM" id="SSF52047">
    <property type="entry name" value="RNI-like"/>
    <property type="match status" value="1"/>
</dbReference>
<keyword evidence="2" id="KW-1185">Reference proteome</keyword>
<organism evidence="1 2">
    <name type="scientific">Anaeromyces robustus</name>
    <dbReference type="NCBI Taxonomy" id="1754192"/>
    <lineage>
        <taxon>Eukaryota</taxon>
        <taxon>Fungi</taxon>
        <taxon>Fungi incertae sedis</taxon>
        <taxon>Chytridiomycota</taxon>
        <taxon>Chytridiomycota incertae sedis</taxon>
        <taxon>Neocallimastigomycetes</taxon>
        <taxon>Neocallimastigales</taxon>
        <taxon>Neocallimastigaceae</taxon>
        <taxon>Anaeromyces</taxon>
    </lineage>
</organism>
<evidence type="ECO:0008006" key="3">
    <source>
        <dbReference type="Google" id="ProtNLM"/>
    </source>
</evidence>
<sequence length="460" mass="53621">MTSKNNNNSLILKKFIIMYMLKHLHINILKVATALFLAVPSLANFQKDCYDLNEELIANVKKNLNEYEVIEDFLPIEECKVNKKGEIEELYLVNRRLDESVVKKVLSIKSIVKLTYFVNDQYGEAIYGKFPSMISQLPKLEDLTLKYNLQTFYEKGICPFTEKTIDPVCIVGKKLKTLTLDHIELDESMMSELNEVNLETLNIISGDTYYGKNKHYDYYIELKKLDGIIPNITLDGLTISDPIEHKYSGKCRWLNQSLKRNVKKYLRNHEDLRDFSPLRECKLNILGQIKEMYLISERNDQATIEKAISQKSLTKLTYVLDNNYYLRDPAVFNDFPSNLGKVSSKLEELTLKYNIQGFDKGLTMYYERKINPSLLDIKSENLKVLTLDHIEITDELVEKIGTTLKNLNKIIIISGEDYTGENHHQRNFNKFHDFQSKYKLKNLEELVIDNEVFVIEKAEE</sequence>
<dbReference type="Proteomes" id="UP000193944">
    <property type="component" value="Unassembled WGS sequence"/>
</dbReference>
<name>A0A1Y1VTJ8_9FUNG</name>
<dbReference type="EMBL" id="MCFG01000512">
    <property type="protein sequence ID" value="ORX64608.1"/>
    <property type="molecule type" value="Genomic_DNA"/>
</dbReference>
<dbReference type="InterPro" id="IPR032675">
    <property type="entry name" value="LRR_dom_sf"/>
</dbReference>
<comment type="caution">
    <text evidence="1">The sequence shown here is derived from an EMBL/GenBank/DDBJ whole genome shotgun (WGS) entry which is preliminary data.</text>
</comment>
<gene>
    <name evidence="1" type="ORF">BCR32DRAFT_251025</name>
</gene>
<dbReference type="OrthoDB" id="7676488at2759"/>
<dbReference type="Gene3D" id="3.80.10.10">
    <property type="entry name" value="Ribonuclease Inhibitor"/>
    <property type="match status" value="1"/>
</dbReference>
<evidence type="ECO:0000313" key="1">
    <source>
        <dbReference type="EMBL" id="ORX64608.1"/>
    </source>
</evidence>
<reference evidence="1 2" key="2">
    <citation type="submission" date="2016-08" db="EMBL/GenBank/DDBJ databases">
        <title>Pervasive Adenine N6-methylation of Active Genes in Fungi.</title>
        <authorList>
            <consortium name="DOE Joint Genome Institute"/>
            <person name="Mondo S.J."/>
            <person name="Dannebaum R.O."/>
            <person name="Kuo R.C."/>
            <person name="Labutti K."/>
            <person name="Haridas S."/>
            <person name="Kuo A."/>
            <person name="Salamov A."/>
            <person name="Ahrendt S.R."/>
            <person name="Lipzen A."/>
            <person name="Sullivan W."/>
            <person name="Andreopoulos W.B."/>
            <person name="Clum A."/>
            <person name="Lindquist E."/>
            <person name="Daum C."/>
            <person name="Ramamoorthy G.K."/>
            <person name="Gryganskyi A."/>
            <person name="Culley D."/>
            <person name="Magnuson J.K."/>
            <person name="James T.Y."/>
            <person name="O'Malley M.A."/>
            <person name="Stajich J.E."/>
            <person name="Spatafora J.W."/>
            <person name="Visel A."/>
            <person name="Grigoriev I.V."/>
        </authorList>
    </citation>
    <scope>NUCLEOTIDE SEQUENCE [LARGE SCALE GENOMIC DNA]</scope>
    <source>
        <strain evidence="1 2">S4</strain>
    </source>
</reference>
<reference evidence="1 2" key="1">
    <citation type="submission" date="2016-08" db="EMBL/GenBank/DDBJ databases">
        <title>A Parts List for Fungal Cellulosomes Revealed by Comparative Genomics.</title>
        <authorList>
            <consortium name="DOE Joint Genome Institute"/>
            <person name="Haitjema C.H."/>
            <person name="Gilmore S.P."/>
            <person name="Henske J.K."/>
            <person name="Solomon K.V."/>
            <person name="De Groot R."/>
            <person name="Kuo A."/>
            <person name="Mondo S.J."/>
            <person name="Salamov A.A."/>
            <person name="Labutti K."/>
            <person name="Zhao Z."/>
            <person name="Chiniquy J."/>
            <person name="Barry K."/>
            <person name="Brewer H.M."/>
            <person name="Purvine S.O."/>
            <person name="Wright A.T."/>
            <person name="Boxma B."/>
            <person name="Van Alen T."/>
            <person name="Hackstein J.H."/>
            <person name="Baker S.E."/>
            <person name="Grigoriev I.V."/>
            <person name="O'Malley M.A."/>
        </authorList>
    </citation>
    <scope>NUCLEOTIDE SEQUENCE [LARGE SCALE GENOMIC DNA]</scope>
    <source>
        <strain evidence="1 2">S4</strain>
    </source>
</reference>
<proteinExistence type="predicted"/>
<dbReference type="AlphaFoldDB" id="A0A1Y1VTJ8"/>
<accession>A0A1Y1VTJ8</accession>
<evidence type="ECO:0000313" key="2">
    <source>
        <dbReference type="Proteomes" id="UP000193944"/>
    </source>
</evidence>